<protein>
    <recommendedName>
        <fullName evidence="2">DUF6265 domain-containing protein</fullName>
    </recommendedName>
</protein>
<keyword evidence="1" id="KW-0732">Signal</keyword>
<evidence type="ECO:0000259" key="2">
    <source>
        <dbReference type="Pfam" id="PF19780"/>
    </source>
</evidence>
<reference evidence="4" key="1">
    <citation type="journal article" date="2019" name="Int. J. Syst. Evol. Microbiol.">
        <title>The Global Catalogue of Microorganisms (GCM) 10K type strain sequencing project: providing services to taxonomists for standard genome sequencing and annotation.</title>
        <authorList>
            <consortium name="The Broad Institute Genomics Platform"/>
            <consortium name="The Broad Institute Genome Sequencing Center for Infectious Disease"/>
            <person name="Wu L."/>
            <person name="Ma J."/>
        </authorList>
    </citation>
    <scope>NUCLEOTIDE SEQUENCE [LARGE SCALE GENOMIC DNA]</scope>
    <source>
        <strain evidence="4">JCM 32306</strain>
    </source>
</reference>
<feature type="chain" id="PRO_5046219495" description="DUF6265 domain-containing protein" evidence="1">
    <location>
        <begin position="18"/>
        <end position="154"/>
    </location>
</feature>
<organism evidence="3 4">
    <name type="scientific">Shewanella litoralis</name>
    <dbReference type="NCBI Taxonomy" id="2282700"/>
    <lineage>
        <taxon>Bacteria</taxon>
        <taxon>Pseudomonadati</taxon>
        <taxon>Pseudomonadota</taxon>
        <taxon>Gammaproteobacteria</taxon>
        <taxon>Alteromonadales</taxon>
        <taxon>Shewanellaceae</taxon>
        <taxon>Shewanella</taxon>
    </lineage>
</organism>
<gene>
    <name evidence="3" type="ORF">GCM10009411_11740</name>
</gene>
<evidence type="ECO:0000313" key="3">
    <source>
        <dbReference type="EMBL" id="GGQ12808.1"/>
    </source>
</evidence>
<name>A0ABQ2R7J8_9GAMM</name>
<sequence length="154" mass="17867">MKFILLLFVLLPIPSWAEKCERLSDLNALLGTWQSVQSQITRQEQWLQVSDNTFEGNGQTYNEQWKHNESLHLLSMPEGIFYVATVAHNPLPVAFKLTQCEKTRLVFENSSHDFPNKIEYDFIDHDQITVKISGHNNKGFNIEFTRLSENNKAN</sequence>
<dbReference type="Pfam" id="PF19780">
    <property type="entry name" value="DUF6265"/>
    <property type="match status" value="1"/>
</dbReference>
<dbReference type="EMBL" id="BMQX01000006">
    <property type="protein sequence ID" value="GGQ12808.1"/>
    <property type="molecule type" value="Genomic_DNA"/>
</dbReference>
<dbReference type="InterPro" id="IPR046232">
    <property type="entry name" value="DUF6265"/>
</dbReference>
<accession>A0ABQ2R7J8</accession>
<keyword evidence="4" id="KW-1185">Reference proteome</keyword>
<evidence type="ECO:0000256" key="1">
    <source>
        <dbReference type="SAM" id="SignalP"/>
    </source>
</evidence>
<dbReference type="RefSeq" id="WP_160052266.1">
    <property type="nucleotide sequence ID" value="NZ_BMQX01000006.1"/>
</dbReference>
<dbReference type="Proteomes" id="UP000619118">
    <property type="component" value="Unassembled WGS sequence"/>
</dbReference>
<feature type="signal peptide" evidence="1">
    <location>
        <begin position="1"/>
        <end position="17"/>
    </location>
</feature>
<proteinExistence type="predicted"/>
<comment type="caution">
    <text evidence="3">The sequence shown here is derived from an EMBL/GenBank/DDBJ whole genome shotgun (WGS) entry which is preliminary data.</text>
</comment>
<evidence type="ECO:0000313" key="4">
    <source>
        <dbReference type="Proteomes" id="UP000619118"/>
    </source>
</evidence>
<feature type="domain" description="DUF6265" evidence="2">
    <location>
        <begin position="29"/>
        <end position="133"/>
    </location>
</feature>